<gene>
    <name evidence="2" type="ORF">SAMN05216267_1018134</name>
</gene>
<feature type="domain" description="Cyclodeaminase/cyclohydrolase" evidence="1">
    <location>
        <begin position="5"/>
        <end position="182"/>
    </location>
</feature>
<dbReference type="EMBL" id="FODD01000018">
    <property type="protein sequence ID" value="SEO14910.1"/>
    <property type="molecule type" value="Genomic_DNA"/>
</dbReference>
<dbReference type="STRING" id="310780.SAMN05216267_1018134"/>
<proteinExistence type="predicted"/>
<dbReference type="Gene3D" id="1.20.120.680">
    <property type="entry name" value="Formiminotetrahydrofolate cyclodeaminase monomer, up-and-down helical bundle"/>
    <property type="match status" value="1"/>
</dbReference>
<accession>A0A1H8MCC4</accession>
<dbReference type="AlphaFoldDB" id="A0A1H8MCC4"/>
<evidence type="ECO:0000259" key="1">
    <source>
        <dbReference type="Pfam" id="PF04961"/>
    </source>
</evidence>
<name>A0A1H8MCC4_9ACTN</name>
<dbReference type="GO" id="GO:0003824">
    <property type="term" value="F:catalytic activity"/>
    <property type="evidence" value="ECO:0007669"/>
    <property type="project" value="InterPro"/>
</dbReference>
<dbReference type="InterPro" id="IPR007044">
    <property type="entry name" value="Cyclodeamin/CycHdrlase"/>
</dbReference>
<dbReference type="InterPro" id="IPR036178">
    <property type="entry name" value="Formintransfe-cycloase-like_sf"/>
</dbReference>
<evidence type="ECO:0000313" key="2">
    <source>
        <dbReference type="EMBL" id="SEO14910.1"/>
    </source>
</evidence>
<reference evidence="2 3" key="1">
    <citation type="submission" date="2016-10" db="EMBL/GenBank/DDBJ databases">
        <authorList>
            <person name="de Groot N.N."/>
        </authorList>
    </citation>
    <scope>NUCLEOTIDE SEQUENCE [LARGE SCALE GENOMIC DNA]</scope>
    <source>
        <strain evidence="2 3">CGMCC 4.2026</strain>
    </source>
</reference>
<sequence length="206" mass="20878">MHDQTIGGYLERLAAREPAPGGGAAAALHAAQGAALLGMVARYTTGEKYGSHADEIERITLAADELRARALQLAEDDTQAFGAVADAYGLPRADDAQKALRSQAIALALAGAARPPAEVVAAAAAVVGLAEALLPIANPSVVTDIAAATEAARAAATTARVNVEINLAGIRDEADRADLAATTAEVDVIASRAEAVTAAVRRQIAR</sequence>
<organism evidence="2 3">
    <name type="scientific">Actinacidiphila rubida</name>
    <dbReference type="NCBI Taxonomy" id="310780"/>
    <lineage>
        <taxon>Bacteria</taxon>
        <taxon>Bacillati</taxon>
        <taxon>Actinomycetota</taxon>
        <taxon>Actinomycetes</taxon>
        <taxon>Kitasatosporales</taxon>
        <taxon>Streptomycetaceae</taxon>
        <taxon>Actinacidiphila</taxon>
    </lineage>
</organism>
<evidence type="ECO:0000313" key="3">
    <source>
        <dbReference type="Proteomes" id="UP000181951"/>
    </source>
</evidence>
<dbReference type="SUPFAM" id="SSF101262">
    <property type="entry name" value="Methenyltetrahydrofolate cyclohydrolase-like"/>
    <property type="match status" value="1"/>
</dbReference>
<keyword evidence="3" id="KW-1185">Reference proteome</keyword>
<dbReference type="RefSeq" id="WP_075017215.1">
    <property type="nucleotide sequence ID" value="NZ_FODD01000018.1"/>
</dbReference>
<dbReference type="Proteomes" id="UP000181951">
    <property type="component" value="Unassembled WGS sequence"/>
</dbReference>
<protein>
    <submittedName>
        <fullName evidence="2">Formiminotetrahydrofolate cyclodeaminase</fullName>
    </submittedName>
</protein>
<dbReference type="Pfam" id="PF04961">
    <property type="entry name" value="FTCD_C"/>
    <property type="match status" value="1"/>
</dbReference>
<dbReference type="OrthoDB" id="5192822at2"/>